<evidence type="ECO:0000313" key="25">
    <source>
        <dbReference type="Proteomes" id="UP001157418"/>
    </source>
</evidence>
<dbReference type="GO" id="GO:0005524">
    <property type="term" value="F:ATP binding"/>
    <property type="evidence" value="ECO:0007669"/>
    <property type="project" value="UniProtKB-KW"/>
</dbReference>
<evidence type="ECO:0000256" key="21">
    <source>
        <dbReference type="SAM" id="Phobius"/>
    </source>
</evidence>
<dbReference type="EC" id="2.7.11.1" evidence="2"/>
<dbReference type="PANTHER" id="PTHR47974:SF9">
    <property type="entry name" value="RECEPTOR-LIKE SERINE_THREONINE-PROTEIN KINASE"/>
    <property type="match status" value="1"/>
</dbReference>
<keyword evidence="5" id="KW-0808">Transferase</keyword>
<feature type="domain" description="Bulb-type lectin" evidence="23">
    <location>
        <begin position="143"/>
        <end position="261"/>
    </location>
</feature>
<dbReference type="SUPFAM" id="SSF51110">
    <property type="entry name" value="alpha-D-mannose-specific plant lectins"/>
    <property type="match status" value="1"/>
</dbReference>
<dbReference type="Pfam" id="PF01453">
    <property type="entry name" value="B_lectin"/>
    <property type="match status" value="1"/>
</dbReference>
<comment type="subcellular location">
    <subcellularLocation>
        <location evidence="1">Cell membrane</location>
        <topology evidence="1">Single-pass type I membrane protein</topology>
    </subcellularLocation>
</comment>
<dbReference type="FunFam" id="2.90.10.10:FF:000025">
    <property type="entry name" value="G-type lectin S-receptor-like serine/threonine-protein kinase"/>
    <property type="match status" value="1"/>
</dbReference>
<keyword evidence="14 21" id="KW-0472">Membrane</keyword>
<evidence type="ECO:0000256" key="6">
    <source>
        <dbReference type="ARBA" id="ARBA00022692"/>
    </source>
</evidence>
<dbReference type="Proteomes" id="UP001157418">
    <property type="component" value="Unassembled WGS sequence"/>
</dbReference>
<evidence type="ECO:0000256" key="20">
    <source>
        <dbReference type="SAM" id="MobiDB-lite"/>
    </source>
</evidence>
<dbReference type="SMART" id="SM00108">
    <property type="entry name" value="B_lectin"/>
    <property type="match status" value="1"/>
</dbReference>
<evidence type="ECO:0000256" key="8">
    <source>
        <dbReference type="ARBA" id="ARBA00022734"/>
    </source>
</evidence>
<evidence type="ECO:0000256" key="2">
    <source>
        <dbReference type="ARBA" id="ARBA00012513"/>
    </source>
</evidence>
<dbReference type="InterPro" id="IPR001480">
    <property type="entry name" value="Bulb-type_lectin_dom"/>
</dbReference>
<evidence type="ECO:0000259" key="23">
    <source>
        <dbReference type="PROSITE" id="PS50927"/>
    </source>
</evidence>
<keyword evidence="7 22" id="KW-0732">Signal</keyword>
<comment type="catalytic activity">
    <reaction evidence="18">
        <text>L-threonyl-[protein] + ATP = O-phospho-L-threonyl-[protein] + ADP + H(+)</text>
        <dbReference type="Rhea" id="RHEA:46608"/>
        <dbReference type="Rhea" id="RHEA-COMP:11060"/>
        <dbReference type="Rhea" id="RHEA-COMP:11605"/>
        <dbReference type="ChEBI" id="CHEBI:15378"/>
        <dbReference type="ChEBI" id="CHEBI:30013"/>
        <dbReference type="ChEBI" id="CHEBI:30616"/>
        <dbReference type="ChEBI" id="CHEBI:61977"/>
        <dbReference type="ChEBI" id="CHEBI:456216"/>
        <dbReference type="EC" id="2.7.11.1"/>
    </reaction>
</comment>
<feature type="transmembrane region" description="Helical" evidence="21">
    <location>
        <begin position="422"/>
        <end position="445"/>
    </location>
</feature>
<proteinExistence type="predicted"/>
<evidence type="ECO:0000256" key="3">
    <source>
        <dbReference type="ARBA" id="ARBA00022475"/>
    </source>
</evidence>
<evidence type="ECO:0000256" key="4">
    <source>
        <dbReference type="ARBA" id="ARBA00022527"/>
    </source>
</evidence>
<keyword evidence="13 21" id="KW-1133">Transmembrane helix</keyword>
<keyword evidence="17" id="KW-0325">Glycoprotein</keyword>
<dbReference type="Pfam" id="PF00954">
    <property type="entry name" value="S_locus_glycop"/>
    <property type="match status" value="1"/>
</dbReference>
<keyword evidence="11" id="KW-0418">Kinase</keyword>
<dbReference type="AlphaFoldDB" id="A0AAU9NYS5"/>
<feature type="compositionally biased region" description="Low complexity" evidence="20">
    <location>
        <begin position="585"/>
        <end position="605"/>
    </location>
</feature>
<evidence type="ECO:0000256" key="14">
    <source>
        <dbReference type="ARBA" id="ARBA00023136"/>
    </source>
</evidence>
<dbReference type="GO" id="GO:0048544">
    <property type="term" value="P:recognition of pollen"/>
    <property type="evidence" value="ECO:0007669"/>
    <property type="project" value="InterPro"/>
</dbReference>
<evidence type="ECO:0000256" key="16">
    <source>
        <dbReference type="ARBA" id="ARBA00023170"/>
    </source>
</evidence>
<evidence type="ECO:0000256" key="12">
    <source>
        <dbReference type="ARBA" id="ARBA00022840"/>
    </source>
</evidence>
<feature type="region of interest" description="Disordered" evidence="20">
    <location>
        <begin position="583"/>
        <end position="609"/>
    </location>
</feature>
<keyword evidence="16" id="KW-0675">Receptor</keyword>
<dbReference type="InterPro" id="IPR036426">
    <property type="entry name" value="Bulb-type_lectin_dom_sf"/>
</dbReference>
<evidence type="ECO:0000256" key="5">
    <source>
        <dbReference type="ARBA" id="ARBA00022679"/>
    </source>
</evidence>
<gene>
    <name evidence="24" type="ORF">LVIROSA_LOCUS29104</name>
</gene>
<keyword evidence="9" id="KW-0677">Repeat</keyword>
<sequence>MISFNLFLQLLLSTILFSFAAAADIRPGQSLSAANPNEKWNSPNQTFSLGFISETPDAHFAAITYNNISVWKAGGDAGVADSTASLTFLPDGNLRLVNGSSGSVVWQSNTAGRGVTVAALDDSGNFVLRNGSVSVWSTFDNPSDTILPGQNFTVNNVLRSGLYSFRLVNSGNLTLRWNDSIVYWTLGLNSSINTNLTSPSLGLQPIGILSLSDPMLSTSVIMAYSSDYAEGPDIFRFTKLDNDGNLRIYSSSLGNAGNQFMRWAAVSDQCQVFGYCGNLGICSYNGSNPVCGCPSQNFDPIDPTDGRKGCRRKVEIANCPGSATMLELDNAKFLTYPPELSSQVFFIGISACRLNCLVSGSCIASTSLSDGTGLCYLKVPSFVSAYQSPALPSTSYLKVCGPVTPNPSPTSENGKRWKLRPWIVIVVVIGTLLGLILAELGLWFWCCKNSPKLGVLSAQYALLDYGMVLLEIVSGRRNFEVSDRTNRKKFSVWAYEEFEKGNMDSVIDPKILTHEFDMDQIRRVIEVSFWCIQEQPSQRPMMGKVVQMLEGVTEIEKPPAPKVGSAIDGSVAGTSTYMSSSVSTLAPSVQPPSSSSSLQTPKASSFASGMNIERASSSLLQSVTM</sequence>
<dbReference type="GO" id="GO:0004674">
    <property type="term" value="F:protein serine/threonine kinase activity"/>
    <property type="evidence" value="ECO:0007669"/>
    <property type="project" value="UniProtKB-KW"/>
</dbReference>
<feature type="signal peptide" evidence="22">
    <location>
        <begin position="1"/>
        <end position="22"/>
    </location>
</feature>
<evidence type="ECO:0000256" key="17">
    <source>
        <dbReference type="ARBA" id="ARBA00023180"/>
    </source>
</evidence>
<dbReference type="InterPro" id="IPR011009">
    <property type="entry name" value="Kinase-like_dom_sf"/>
</dbReference>
<keyword evidence="4" id="KW-0723">Serine/threonine-protein kinase</keyword>
<dbReference type="EMBL" id="CAKMRJ010005412">
    <property type="protein sequence ID" value="CAH1443167.1"/>
    <property type="molecule type" value="Genomic_DNA"/>
</dbReference>
<evidence type="ECO:0000256" key="10">
    <source>
        <dbReference type="ARBA" id="ARBA00022741"/>
    </source>
</evidence>
<dbReference type="Gene3D" id="1.10.510.10">
    <property type="entry name" value="Transferase(Phosphotransferase) domain 1"/>
    <property type="match status" value="1"/>
</dbReference>
<feature type="chain" id="PRO_5043347626" description="non-specific serine/threonine protein kinase" evidence="22">
    <location>
        <begin position="23"/>
        <end position="625"/>
    </location>
</feature>
<organism evidence="24 25">
    <name type="scientific">Lactuca virosa</name>
    <dbReference type="NCBI Taxonomy" id="75947"/>
    <lineage>
        <taxon>Eukaryota</taxon>
        <taxon>Viridiplantae</taxon>
        <taxon>Streptophyta</taxon>
        <taxon>Embryophyta</taxon>
        <taxon>Tracheophyta</taxon>
        <taxon>Spermatophyta</taxon>
        <taxon>Magnoliopsida</taxon>
        <taxon>eudicotyledons</taxon>
        <taxon>Gunneridae</taxon>
        <taxon>Pentapetalae</taxon>
        <taxon>asterids</taxon>
        <taxon>campanulids</taxon>
        <taxon>Asterales</taxon>
        <taxon>Asteraceae</taxon>
        <taxon>Cichorioideae</taxon>
        <taxon>Cichorieae</taxon>
        <taxon>Lactucinae</taxon>
        <taxon>Lactuca</taxon>
    </lineage>
</organism>
<feature type="domain" description="Bulb-type lectin" evidence="23">
    <location>
        <begin position="16"/>
        <end position="141"/>
    </location>
</feature>
<dbReference type="FunFam" id="2.90.10.10:FF:000016">
    <property type="entry name" value="G-type lectin S-receptor-like serine/threonine-protein kinase"/>
    <property type="match status" value="1"/>
</dbReference>
<dbReference type="CDD" id="cd00028">
    <property type="entry name" value="B_lectin"/>
    <property type="match status" value="1"/>
</dbReference>
<evidence type="ECO:0000256" key="9">
    <source>
        <dbReference type="ARBA" id="ARBA00022737"/>
    </source>
</evidence>
<evidence type="ECO:0000313" key="24">
    <source>
        <dbReference type="EMBL" id="CAH1443167.1"/>
    </source>
</evidence>
<keyword evidence="3" id="KW-1003">Cell membrane</keyword>
<dbReference type="PANTHER" id="PTHR47974">
    <property type="entry name" value="OS07G0415500 PROTEIN"/>
    <property type="match status" value="1"/>
</dbReference>
<keyword evidence="12" id="KW-0067">ATP-binding</keyword>
<dbReference type="InterPro" id="IPR000858">
    <property type="entry name" value="S_locus_glycoprot_dom"/>
</dbReference>
<keyword evidence="8" id="KW-0430">Lectin</keyword>
<evidence type="ECO:0000256" key="11">
    <source>
        <dbReference type="ARBA" id="ARBA00022777"/>
    </source>
</evidence>
<evidence type="ECO:0000256" key="7">
    <source>
        <dbReference type="ARBA" id="ARBA00022729"/>
    </source>
</evidence>
<keyword evidence="25" id="KW-1185">Reference proteome</keyword>
<keyword evidence="15" id="KW-1015">Disulfide bond</keyword>
<keyword evidence="6 21" id="KW-0812">Transmembrane</keyword>
<accession>A0AAU9NYS5</accession>
<dbReference type="SUPFAM" id="SSF56112">
    <property type="entry name" value="Protein kinase-like (PK-like)"/>
    <property type="match status" value="1"/>
</dbReference>
<dbReference type="Gene3D" id="2.90.10.10">
    <property type="entry name" value="Bulb-type lectin domain"/>
    <property type="match status" value="2"/>
</dbReference>
<reference evidence="24 25" key="1">
    <citation type="submission" date="2022-01" db="EMBL/GenBank/DDBJ databases">
        <authorList>
            <person name="Xiong W."/>
            <person name="Schranz E."/>
        </authorList>
    </citation>
    <scope>NUCLEOTIDE SEQUENCE [LARGE SCALE GENOMIC DNA]</scope>
</reference>
<keyword evidence="10" id="KW-0547">Nucleotide-binding</keyword>
<evidence type="ECO:0000256" key="15">
    <source>
        <dbReference type="ARBA" id="ARBA00023157"/>
    </source>
</evidence>
<dbReference type="GO" id="GO:0030246">
    <property type="term" value="F:carbohydrate binding"/>
    <property type="evidence" value="ECO:0007669"/>
    <property type="project" value="UniProtKB-KW"/>
</dbReference>
<comment type="catalytic activity">
    <reaction evidence="19">
        <text>L-seryl-[protein] + ATP = O-phospho-L-seryl-[protein] + ADP + H(+)</text>
        <dbReference type="Rhea" id="RHEA:17989"/>
        <dbReference type="Rhea" id="RHEA-COMP:9863"/>
        <dbReference type="Rhea" id="RHEA-COMP:11604"/>
        <dbReference type="ChEBI" id="CHEBI:15378"/>
        <dbReference type="ChEBI" id="CHEBI:29999"/>
        <dbReference type="ChEBI" id="CHEBI:30616"/>
        <dbReference type="ChEBI" id="CHEBI:83421"/>
        <dbReference type="ChEBI" id="CHEBI:456216"/>
        <dbReference type="EC" id="2.7.11.1"/>
    </reaction>
</comment>
<evidence type="ECO:0000256" key="22">
    <source>
        <dbReference type="SAM" id="SignalP"/>
    </source>
</evidence>
<evidence type="ECO:0000256" key="13">
    <source>
        <dbReference type="ARBA" id="ARBA00022989"/>
    </source>
</evidence>
<protein>
    <recommendedName>
        <fullName evidence="2">non-specific serine/threonine protein kinase</fullName>
        <ecNumber evidence="2">2.7.11.1</ecNumber>
    </recommendedName>
</protein>
<evidence type="ECO:0000256" key="18">
    <source>
        <dbReference type="ARBA" id="ARBA00047899"/>
    </source>
</evidence>
<dbReference type="GO" id="GO:0005886">
    <property type="term" value="C:plasma membrane"/>
    <property type="evidence" value="ECO:0007669"/>
    <property type="project" value="UniProtKB-SubCell"/>
</dbReference>
<evidence type="ECO:0000256" key="19">
    <source>
        <dbReference type="ARBA" id="ARBA00048679"/>
    </source>
</evidence>
<comment type="caution">
    <text evidence="24">The sequence shown here is derived from an EMBL/GenBank/DDBJ whole genome shotgun (WGS) entry which is preliminary data.</text>
</comment>
<evidence type="ECO:0000256" key="1">
    <source>
        <dbReference type="ARBA" id="ARBA00004251"/>
    </source>
</evidence>
<dbReference type="PROSITE" id="PS50927">
    <property type="entry name" value="BULB_LECTIN"/>
    <property type="match status" value="2"/>
</dbReference>
<name>A0AAU9NYS5_9ASTR</name>